<keyword evidence="2" id="KW-0732">Signal</keyword>
<evidence type="ECO:0000256" key="3">
    <source>
        <dbReference type="ARBA" id="ARBA00023136"/>
    </source>
</evidence>
<organism evidence="8">
    <name type="scientific">termite gut metagenome</name>
    <dbReference type="NCBI Taxonomy" id="433724"/>
    <lineage>
        <taxon>unclassified sequences</taxon>
        <taxon>metagenomes</taxon>
        <taxon>organismal metagenomes</taxon>
    </lineage>
</organism>
<dbReference type="InterPro" id="IPR033985">
    <property type="entry name" value="SusD-like_N"/>
</dbReference>
<dbReference type="InterPro" id="IPR011990">
    <property type="entry name" value="TPR-like_helical_dom_sf"/>
</dbReference>
<dbReference type="InterPro" id="IPR012944">
    <property type="entry name" value="SusD_RagB_dom"/>
</dbReference>
<gene>
    <name evidence="8" type="ORF">EZS27_003973</name>
</gene>
<reference evidence="8" key="1">
    <citation type="submission" date="2019-03" db="EMBL/GenBank/DDBJ databases">
        <title>Single cell metagenomics reveals metabolic interactions within the superorganism composed of flagellate Streblomastix strix and complex community of Bacteroidetes bacteria on its surface.</title>
        <authorList>
            <person name="Treitli S.C."/>
            <person name="Kolisko M."/>
            <person name="Husnik F."/>
            <person name="Keeling P."/>
            <person name="Hampl V."/>
        </authorList>
    </citation>
    <scope>NUCLEOTIDE SEQUENCE</scope>
    <source>
        <strain evidence="8">STM</strain>
    </source>
</reference>
<dbReference type="Pfam" id="PF14322">
    <property type="entry name" value="SusD-like_3"/>
    <property type="match status" value="1"/>
</dbReference>
<accession>A0A5J4STJ7</accession>
<keyword evidence="3" id="KW-0472">Membrane</keyword>
<comment type="caution">
    <text evidence="8">The sequence shown here is derived from an EMBL/GenBank/DDBJ whole genome shotgun (WGS) entry which is preliminary data.</text>
</comment>
<dbReference type="GO" id="GO:0009279">
    <property type="term" value="C:cell outer membrane"/>
    <property type="evidence" value="ECO:0007669"/>
    <property type="project" value="UniProtKB-SubCell"/>
</dbReference>
<name>A0A5J4STJ7_9ZZZZ</name>
<evidence type="ECO:0000256" key="5">
    <source>
        <dbReference type="SAM" id="MobiDB-lite"/>
    </source>
</evidence>
<sequence>MKITMNTNKIAAYVFTAFACMVFSSCDSFLDQQPLNQPTTTADIFKDRVNSEKFLFQCYSYIPRYWLLSAAEGYPWSAASDESDITWSHDVHKMNNGSWNANDIPYGKWQNNYQGIRDFNYFLQNIDMCKELSSKEIAQYKAEVRFIRALIYVNLIRTYGPVVILHDDLLELDKEYLLGRNTFDECVEYVSQELTEIADILYPEQNDTNLGRPTSGSALALKAVLLNFAASPLFNTDTSIYAGWKSNITGKNLMPTTYSEKKWKDAAAAAKAVIDLNRYELYKDKATDGSDKIDPYTSLYGIHYQKWNSELIFGRHMTFGYTEAEARDFVYLITPKVFQNNRGSVSVSQKQVDAFAMSDGTYPITGYSDGSPEWNGKDGRNPIIDPTSGYSETGAENFTHPWDKVSTLTYKMYINREPRFYMSIVYDNLRWVYGSNLSKSEIIDYGSGGSSYEPYGINHPLTGYTPRKFTFRETDPSSGYVFPLWPLMRLAEIYLDYVEALIEYDYQNPDVLKYWNELRTRAGVPNIEAVYPGIENDQDKLRQMLRRERQVELFFENSRYFDIRRWKIAEITNNNVPIYGMNITVDDGAPNNIGQTDFWKRTPIYRGNRTFLPKHYLYPLHQNELDRNKVIEQSWRW</sequence>
<comment type="subcellular location">
    <subcellularLocation>
        <location evidence="1">Cell outer membrane</location>
    </subcellularLocation>
</comment>
<evidence type="ECO:0000259" key="6">
    <source>
        <dbReference type="Pfam" id="PF07980"/>
    </source>
</evidence>
<proteinExistence type="predicted"/>
<dbReference type="EMBL" id="SNRY01000065">
    <property type="protein sequence ID" value="KAA6348563.1"/>
    <property type="molecule type" value="Genomic_DNA"/>
</dbReference>
<feature type="region of interest" description="Disordered" evidence="5">
    <location>
        <begin position="367"/>
        <end position="388"/>
    </location>
</feature>
<evidence type="ECO:0000256" key="2">
    <source>
        <dbReference type="ARBA" id="ARBA00022729"/>
    </source>
</evidence>
<dbReference type="AlphaFoldDB" id="A0A5J4STJ7"/>
<protein>
    <submittedName>
        <fullName evidence="8">RagB/SusD family nutrient uptake outer membrane protein</fullName>
    </submittedName>
</protein>
<evidence type="ECO:0000256" key="1">
    <source>
        <dbReference type="ARBA" id="ARBA00004442"/>
    </source>
</evidence>
<dbReference type="PROSITE" id="PS51257">
    <property type="entry name" value="PROKAR_LIPOPROTEIN"/>
    <property type="match status" value="1"/>
</dbReference>
<dbReference type="SUPFAM" id="SSF48452">
    <property type="entry name" value="TPR-like"/>
    <property type="match status" value="1"/>
</dbReference>
<feature type="domain" description="RagB/SusD" evidence="6">
    <location>
        <begin position="331"/>
        <end position="637"/>
    </location>
</feature>
<evidence type="ECO:0000313" key="8">
    <source>
        <dbReference type="EMBL" id="KAA6348563.1"/>
    </source>
</evidence>
<feature type="domain" description="SusD-like N-terminal" evidence="7">
    <location>
        <begin position="29"/>
        <end position="221"/>
    </location>
</feature>
<evidence type="ECO:0000259" key="7">
    <source>
        <dbReference type="Pfam" id="PF14322"/>
    </source>
</evidence>
<dbReference type="Gene3D" id="1.25.40.390">
    <property type="match status" value="1"/>
</dbReference>
<evidence type="ECO:0000256" key="4">
    <source>
        <dbReference type="ARBA" id="ARBA00023237"/>
    </source>
</evidence>
<dbReference type="Pfam" id="PF07980">
    <property type="entry name" value="SusD_RagB"/>
    <property type="match status" value="1"/>
</dbReference>
<keyword evidence="4" id="KW-0998">Cell outer membrane</keyword>